<sequence>MKVKPLYLAMLVLLMGQLTACSSREDVQAATVESATPLFMLSEDGVGPLNASTPFNLVRIGDAFQEFNVVEETSASSGDNNRVITVKQQVKPLLTINPDFQQKHIFSVIVHDNLVGNQLGHALGTKFAEIYTPQSLEQCAPGVDDWAGKVMCYAPKNTNILYLFSGSTPKVTDAVPAPAAMQDWVLEEMVWKAPVKK</sequence>
<dbReference type="Pfam" id="PF06572">
    <property type="entry name" value="DUF1131"/>
    <property type="match status" value="1"/>
</dbReference>
<feature type="chain" id="PRO_5012323570" description="DUF1131 domain-containing protein" evidence="1">
    <location>
        <begin position="21"/>
        <end position="197"/>
    </location>
</feature>
<dbReference type="STRING" id="92487.SAMN02745130_01659"/>
<dbReference type="InterPro" id="IPR010938">
    <property type="entry name" value="DUF1131"/>
</dbReference>
<reference evidence="3" key="1">
    <citation type="submission" date="2017-02" db="EMBL/GenBank/DDBJ databases">
        <authorList>
            <person name="Varghese N."/>
            <person name="Submissions S."/>
        </authorList>
    </citation>
    <scope>NUCLEOTIDE SEQUENCE [LARGE SCALE GENOMIC DNA]</scope>
    <source>
        <strain evidence="3">ATCC 49788</strain>
    </source>
</reference>
<accession>A0A1T4WI08</accession>
<keyword evidence="1" id="KW-0732">Signal</keyword>
<proteinExistence type="predicted"/>
<dbReference type="Proteomes" id="UP000190460">
    <property type="component" value="Unassembled WGS sequence"/>
</dbReference>
<dbReference type="InterPro" id="IPR038714">
    <property type="entry name" value="YfeY-like_sf"/>
</dbReference>
<feature type="signal peptide" evidence="1">
    <location>
        <begin position="1"/>
        <end position="20"/>
    </location>
</feature>
<evidence type="ECO:0000313" key="2">
    <source>
        <dbReference type="EMBL" id="SKA76291.1"/>
    </source>
</evidence>
<keyword evidence="3" id="KW-1185">Reference proteome</keyword>
<evidence type="ECO:0000313" key="3">
    <source>
        <dbReference type="Proteomes" id="UP000190460"/>
    </source>
</evidence>
<dbReference type="Gene3D" id="2.60.460.10">
    <property type="entry name" value="protein yfey like domain"/>
    <property type="match status" value="1"/>
</dbReference>
<gene>
    <name evidence="2" type="ORF">SAMN02745130_01659</name>
</gene>
<evidence type="ECO:0000256" key="1">
    <source>
        <dbReference type="SAM" id="SignalP"/>
    </source>
</evidence>
<dbReference type="RefSeq" id="WP_078922120.1">
    <property type="nucleotide sequence ID" value="NZ_FUYB01000005.1"/>
</dbReference>
<dbReference type="AlphaFoldDB" id="A0A1T4WI08"/>
<protein>
    <recommendedName>
        <fullName evidence="4">DUF1131 domain-containing protein</fullName>
    </recommendedName>
</protein>
<dbReference type="OrthoDB" id="5622706at2"/>
<organism evidence="2 3">
    <name type="scientific">Thiothrix eikelboomii</name>
    <dbReference type="NCBI Taxonomy" id="92487"/>
    <lineage>
        <taxon>Bacteria</taxon>
        <taxon>Pseudomonadati</taxon>
        <taxon>Pseudomonadota</taxon>
        <taxon>Gammaproteobacteria</taxon>
        <taxon>Thiotrichales</taxon>
        <taxon>Thiotrichaceae</taxon>
        <taxon>Thiothrix</taxon>
    </lineage>
</organism>
<dbReference type="EMBL" id="FUYB01000005">
    <property type="protein sequence ID" value="SKA76291.1"/>
    <property type="molecule type" value="Genomic_DNA"/>
</dbReference>
<name>A0A1T4WI08_9GAMM</name>
<evidence type="ECO:0008006" key="4">
    <source>
        <dbReference type="Google" id="ProtNLM"/>
    </source>
</evidence>